<dbReference type="SMART" id="SM00382">
    <property type="entry name" value="AAA"/>
    <property type="match status" value="1"/>
</dbReference>
<dbReference type="Gene3D" id="1.10.8.80">
    <property type="entry name" value="Magnesium chelatase subunit I, C-Terminal domain"/>
    <property type="match status" value="1"/>
</dbReference>
<dbReference type="PANTHER" id="PTHR42759">
    <property type="entry name" value="MOXR FAMILY PROTEIN"/>
    <property type="match status" value="1"/>
</dbReference>
<organism evidence="2">
    <name type="scientific">mine drainage metagenome</name>
    <dbReference type="NCBI Taxonomy" id="410659"/>
    <lineage>
        <taxon>unclassified sequences</taxon>
        <taxon>metagenomes</taxon>
        <taxon>ecological metagenomes</taxon>
    </lineage>
</organism>
<dbReference type="InterPro" id="IPR041628">
    <property type="entry name" value="ChlI/MoxR_AAA_lid"/>
</dbReference>
<name>T0ZVD8_9ZZZZ</name>
<dbReference type="GO" id="GO:0005524">
    <property type="term" value="F:ATP binding"/>
    <property type="evidence" value="ECO:0007669"/>
    <property type="project" value="InterPro"/>
</dbReference>
<evidence type="ECO:0000259" key="1">
    <source>
        <dbReference type="SMART" id="SM00382"/>
    </source>
</evidence>
<dbReference type="InterPro" id="IPR011703">
    <property type="entry name" value="ATPase_AAA-3"/>
</dbReference>
<sequence length="307" mass="33885">MVLMMVDAKAAYDRVMAEMKKHIAGNDEILKQMFIALVANGHVLLEGVPGVAKTTMSKTLAEAVSVSFDRIQGMPDLDIRDIIGYTYMDDNNNVQLKKGPIFTNILLVDELNRAPPKTTTALLEALEEKQVTISDQTLPLYKPFIALATQNPLNVEGTTPLPKVLADRFLLRIAVTYPEEEAERQVLRIKERNEKIPVQKVLSVQDIMDMQEEAKSITMSDDVVNYITGMVRATRTDIHVVMGASPRADISFMSCAKAKALIEGRKEVSIDDIKYLAKPVLSHRIVVRSTGGVGVNGIIDGLVATLH</sequence>
<dbReference type="SUPFAM" id="SSF52540">
    <property type="entry name" value="P-loop containing nucleoside triphosphate hydrolases"/>
    <property type="match status" value="1"/>
</dbReference>
<reference evidence="2" key="2">
    <citation type="journal article" date="2014" name="ISME J.">
        <title>Microbial stratification in low pH oxic and suboxic macroscopic growths along an acid mine drainage.</title>
        <authorList>
            <person name="Mendez-Garcia C."/>
            <person name="Mesa V."/>
            <person name="Sprenger R.R."/>
            <person name="Richter M."/>
            <person name="Diez M.S."/>
            <person name="Solano J."/>
            <person name="Bargiela R."/>
            <person name="Golyshina O.V."/>
            <person name="Manteca A."/>
            <person name="Ramos J.L."/>
            <person name="Gallego J.R."/>
            <person name="Llorente I."/>
            <person name="Martins Dos Santos V.A."/>
            <person name="Jensen O.N."/>
            <person name="Pelaez A.I."/>
            <person name="Sanchez J."/>
            <person name="Ferrer M."/>
        </authorList>
    </citation>
    <scope>NUCLEOTIDE SEQUENCE</scope>
</reference>
<feature type="domain" description="AAA+ ATPase" evidence="1">
    <location>
        <begin position="39"/>
        <end position="179"/>
    </location>
</feature>
<reference evidence="2" key="1">
    <citation type="submission" date="2013-08" db="EMBL/GenBank/DDBJ databases">
        <authorList>
            <person name="Mendez C."/>
            <person name="Richter M."/>
            <person name="Ferrer M."/>
            <person name="Sanchez J."/>
        </authorList>
    </citation>
    <scope>NUCLEOTIDE SEQUENCE</scope>
</reference>
<proteinExistence type="predicted"/>
<dbReference type="Gene3D" id="3.40.50.300">
    <property type="entry name" value="P-loop containing nucleotide triphosphate hydrolases"/>
    <property type="match status" value="1"/>
</dbReference>
<protein>
    <submittedName>
        <fullName evidence="2">MoxR protein</fullName>
    </submittedName>
</protein>
<accession>T0ZVD8</accession>
<dbReference type="PIRSF" id="PIRSF002849">
    <property type="entry name" value="AAA_ATPase_chaperone_MoxR_prd"/>
    <property type="match status" value="1"/>
</dbReference>
<dbReference type="AlphaFoldDB" id="T0ZVD8"/>
<dbReference type="EMBL" id="AUZZ01009760">
    <property type="protein sequence ID" value="EQD32604.1"/>
    <property type="molecule type" value="Genomic_DNA"/>
</dbReference>
<dbReference type="Pfam" id="PF07726">
    <property type="entry name" value="AAA_3"/>
    <property type="match status" value="1"/>
</dbReference>
<evidence type="ECO:0000313" key="2">
    <source>
        <dbReference type="EMBL" id="EQD32604.1"/>
    </source>
</evidence>
<dbReference type="GO" id="GO:0016887">
    <property type="term" value="F:ATP hydrolysis activity"/>
    <property type="evidence" value="ECO:0007669"/>
    <property type="project" value="InterPro"/>
</dbReference>
<dbReference type="InterPro" id="IPR003593">
    <property type="entry name" value="AAA+_ATPase"/>
</dbReference>
<gene>
    <name evidence="2" type="ORF">B2A_13475</name>
</gene>
<dbReference type="CDD" id="cd00009">
    <property type="entry name" value="AAA"/>
    <property type="match status" value="1"/>
</dbReference>
<dbReference type="InterPro" id="IPR050764">
    <property type="entry name" value="CbbQ/NirQ/NorQ/GpvN"/>
</dbReference>
<dbReference type="Pfam" id="PF17863">
    <property type="entry name" value="AAA_lid_2"/>
    <property type="match status" value="1"/>
</dbReference>
<dbReference type="PANTHER" id="PTHR42759:SF1">
    <property type="entry name" value="MAGNESIUM-CHELATASE SUBUNIT CHLD"/>
    <property type="match status" value="1"/>
</dbReference>
<dbReference type="InterPro" id="IPR027417">
    <property type="entry name" value="P-loop_NTPase"/>
</dbReference>
<comment type="caution">
    <text evidence="2">The sequence shown here is derived from an EMBL/GenBank/DDBJ whole genome shotgun (WGS) entry which is preliminary data.</text>
</comment>